<organism evidence="10 11">
    <name type="scientific">Basidiobolus ranarum</name>
    <dbReference type="NCBI Taxonomy" id="34480"/>
    <lineage>
        <taxon>Eukaryota</taxon>
        <taxon>Fungi</taxon>
        <taxon>Fungi incertae sedis</taxon>
        <taxon>Zoopagomycota</taxon>
        <taxon>Entomophthoromycotina</taxon>
        <taxon>Basidiobolomycetes</taxon>
        <taxon>Basidiobolales</taxon>
        <taxon>Basidiobolaceae</taxon>
        <taxon>Basidiobolus</taxon>
    </lineage>
</organism>
<keyword evidence="11" id="KW-1185">Reference proteome</keyword>
<dbReference type="PROSITE" id="PS50082">
    <property type="entry name" value="WD_REPEATS_2"/>
    <property type="match status" value="2"/>
</dbReference>
<evidence type="ECO:0000313" key="11">
    <source>
        <dbReference type="Proteomes" id="UP001479436"/>
    </source>
</evidence>
<feature type="region of interest" description="Disordered" evidence="9">
    <location>
        <begin position="1"/>
        <end position="21"/>
    </location>
</feature>
<keyword evidence="6 8" id="KW-0238">DNA-binding</keyword>
<dbReference type="Proteomes" id="UP001479436">
    <property type="component" value="Unassembled WGS sequence"/>
</dbReference>
<dbReference type="Pfam" id="PF00400">
    <property type="entry name" value="WD40"/>
    <property type="match status" value="2"/>
</dbReference>
<dbReference type="Gene3D" id="2.130.10.10">
    <property type="entry name" value="YVTN repeat-like/Quinoprotein amine dehydrogenase"/>
    <property type="match status" value="1"/>
</dbReference>
<feature type="repeat" description="WD" evidence="7">
    <location>
        <begin position="217"/>
        <end position="259"/>
    </location>
</feature>
<dbReference type="SUPFAM" id="SSF50978">
    <property type="entry name" value="WD40 repeat-like"/>
    <property type="match status" value="1"/>
</dbReference>
<comment type="function">
    <text evidence="8">DNA-binding protein that binds to both single- and double-stranded DNA. Binds preferentially to UV-damaged DNA. May be involved in DNA-metabolic processes.</text>
</comment>
<protein>
    <recommendedName>
        <fullName evidence="2 8">DNA damage-binding protein CMR1</fullName>
    </recommendedName>
</protein>
<evidence type="ECO:0000256" key="8">
    <source>
        <dbReference type="RuleBase" id="RU365004"/>
    </source>
</evidence>
<keyword evidence="4" id="KW-0677">Repeat</keyword>
<dbReference type="InterPro" id="IPR015943">
    <property type="entry name" value="WD40/YVTN_repeat-like_dom_sf"/>
</dbReference>
<feature type="region of interest" description="Disordered" evidence="9">
    <location>
        <begin position="124"/>
        <end position="144"/>
    </location>
</feature>
<evidence type="ECO:0000256" key="4">
    <source>
        <dbReference type="ARBA" id="ARBA00022737"/>
    </source>
</evidence>
<dbReference type="PANTHER" id="PTHR14773:SF0">
    <property type="entry name" value="WD REPEAT-CONTAINING PROTEIN 76"/>
    <property type="match status" value="1"/>
</dbReference>
<feature type="compositionally biased region" description="Basic residues" evidence="9">
    <location>
        <begin position="127"/>
        <end position="138"/>
    </location>
</feature>
<sequence length="494" mass="55969">MPESPNSNSADSLTEYERKRQENIRRNQELLLSLNFAPTASLSPLRTPVQKRKAETPIKKSPAKESVNLEPTRKSLRLRGIPAKAALLQLDEEKVEKVRVVEEVRDPALDREFINLLASLKEENHSTRKTRSSPRSRAAKTTAIEARDEQALLSKLQNLRIRHQEATIKVTPERIYSTAFHPSKEKILVCAGDKFGTLGIWDVNSEDSNEESVVHHYKAHPSTISTVMYSPLNNHRLYSASYDGTVKYLDINQEQFVEAYNAKMDDNSTSLINNCMDIDPNNDQLVYISNVNGELIICDMRVKKSEGESTTNVYQLHDKKIGGIHLNPLRPDILLTASNDRSMCVWDLRLMKKNKDSEYQALARFDHTRAVTAACWSSDGSRIANTCFDDAIRIFQHEGDKFDKPIRISHNNRTGRWLTLFRPVWSPVTYQTPPFLIVGNMNRWVDIYSGTSGKLLHTLSDPDRITAVPAVNAFHPNMPIVASANGSGRMMVWS</sequence>
<dbReference type="InterPro" id="IPR019775">
    <property type="entry name" value="WD40_repeat_CS"/>
</dbReference>
<accession>A0ABR2VS85</accession>
<dbReference type="SMART" id="SM00320">
    <property type="entry name" value="WD40"/>
    <property type="match status" value="5"/>
</dbReference>
<evidence type="ECO:0000256" key="7">
    <source>
        <dbReference type="PROSITE-ProRule" id="PRU00221"/>
    </source>
</evidence>
<comment type="similarity">
    <text evidence="1 8">Belongs to the WD repeat DDB2/WDR76 family.</text>
</comment>
<name>A0ABR2VS85_9FUNG</name>
<evidence type="ECO:0000256" key="6">
    <source>
        <dbReference type="ARBA" id="ARBA00023125"/>
    </source>
</evidence>
<dbReference type="InterPro" id="IPR050853">
    <property type="entry name" value="WD_repeat_DNA-damage-binding"/>
</dbReference>
<feature type="region of interest" description="Disordered" evidence="9">
    <location>
        <begin position="41"/>
        <end position="70"/>
    </location>
</feature>
<evidence type="ECO:0000256" key="1">
    <source>
        <dbReference type="ARBA" id="ARBA00005434"/>
    </source>
</evidence>
<evidence type="ECO:0000256" key="5">
    <source>
        <dbReference type="ARBA" id="ARBA00022763"/>
    </source>
</evidence>
<dbReference type="PANTHER" id="PTHR14773">
    <property type="entry name" value="WD REPEAT-CONTAINING PROTEIN 76"/>
    <property type="match status" value="1"/>
</dbReference>
<comment type="caution">
    <text evidence="10">The sequence shown here is derived from an EMBL/GenBank/DDBJ whole genome shotgun (WGS) entry which is preliminary data.</text>
</comment>
<gene>
    <name evidence="10" type="ORF">K7432_012439</name>
</gene>
<keyword evidence="3 7" id="KW-0853">WD repeat</keyword>
<dbReference type="InterPro" id="IPR036322">
    <property type="entry name" value="WD40_repeat_dom_sf"/>
</dbReference>
<dbReference type="InterPro" id="IPR001680">
    <property type="entry name" value="WD40_rpt"/>
</dbReference>
<dbReference type="EMBL" id="JASJQH010007957">
    <property type="protein sequence ID" value="KAK9696484.1"/>
    <property type="molecule type" value="Genomic_DNA"/>
</dbReference>
<proteinExistence type="inferred from homology"/>
<evidence type="ECO:0000256" key="3">
    <source>
        <dbReference type="ARBA" id="ARBA00022574"/>
    </source>
</evidence>
<feature type="compositionally biased region" description="Polar residues" evidence="9">
    <location>
        <begin position="1"/>
        <end position="12"/>
    </location>
</feature>
<dbReference type="PROSITE" id="PS00678">
    <property type="entry name" value="WD_REPEATS_1"/>
    <property type="match status" value="1"/>
</dbReference>
<evidence type="ECO:0000256" key="9">
    <source>
        <dbReference type="SAM" id="MobiDB-lite"/>
    </source>
</evidence>
<reference evidence="10 11" key="1">
    <citation type="submission" date="2023-04" db="EMBL/GenBank/DDBJ databases">
        <title>Genome of Basidiobolus ranarum AG-B5.</title>
        <authorList>
            <person name="Stajich J.E."/>
            <person name="Carter-House D."/>
            <person name="Gryganskyi A."/>
        </authorList>
    </citation>
    <scope>NUCLEOTIDE SEQUENCE [LARGE SCALE GENOMIC DNA]</scope>
    <source>
        <strain evidence="10 11">AG-B5</strain>
    </source>
</reference>
<keyword evidence="5 8" id="KW-0227">DNA damage</keyword>
<feature type="repeat" description="WD" evidence="7">
    <location>
        <begin position="314"/>
        <end position="349"/>
    </location>
</feature>
<evidence type="ECO:0000313" key="10">
    <source>
        <dbReference type="EMBL" id="KAK9696484.1"/>
    </source>
</evidence>
<evidence type="ECO:0000256" key="2">
    <source>
        <dbReference type="ARBA" id="ARBA00021132"/>
    </source>
</evidence>